<dbReference type="OrthoDB" id="9788098at2"/>
<dbReference type="GO" id="GO:0003677">
    <property type="term" value="F:DNA binding"/>
    <property type="evidence" value="ECO:0007669"/>
    <property type="project" value="UniProtKB-KW"/>
</dbReference>
<dbReference type="AlphaFoldDB" id="A0A2C9DCT9"/>
<dbReference type="SUPFAM" id="SSF46785">
    <property type="entry name" value="Winged helix' DNA-binding domain"/>
    <property type="match status" value="1"/>
</dbReference>
<gene>
    <name evidence="5" type="primary">ydfH_10</name>
    <name evidence="5" type="ORF">HDIA_4601</name>
</gene>
<feature type="domain" description="HTH gntR-type" evidence="4">
    <location>
        <begin position="16"/>
        <end position="83"/>
    </location>
</feature>
<dbReference type="Pfam" id="PF00392">
    <property type="entry name" value="GntR"/>
    <property type="match status" value="1"/>
</dbReference>
<reference evidence="6" key="1">
    <citation type="submission" date="2017-09" db="EMBL/GenBank/DDBJ databases">
        <title>Genome sequence of Nannocystis excedens DSM 71.</title>
        <authorList>
            <person name="Blom J."/>
        </authorList>
    </citation>
    <scope>NUCLEOTIDE SEQUENCE [LARGE SCALE GENOMIC DNA]</scope>
    <source>
        <strain evidence="6">type strain: E19</strain>
    </source>
</reference>
<evidence type="ECO:0000259" key="4">
    <source>
        <dbReference type="PROSITE" id="PS50949"/>
    </source>
</evidence>
<evidence type="ECO:0000313" key="5">
    <source>
        <dbReference type="EMBL" id="SON58142.1"/>
    </source>
</evidence>
<keyword evidence="3" id="KW-0804">Transcription</keyword>
<protein>
    <submittedName>
        <fullName evidence="5">Putative HTH-type transcriptional regulator YdfH</fullName>
    </submittedName>
</protein>
<dbReference type="Proteomes" id="UP000223606">
    <property type="component" value="Chromosome 1"/>
</dbReference>
<dbReference type="GO" id="GO:0003700">
    <property type="term" value="F:DNA-binding transcription factor activity"/>
    <property type="evidence" value="ECO:0007669"/>
    <property type="project" value="InterPro"/>
</dbReference>
<dbReference type="EMBL" id="LT960614">
    <property type="protein sequence ID" value="SON58142.1"/>
    <property type="molecule type" value="Genomic_DNA"/>
</dbReference>
<name>A0A2C9DCT9_9HYPH</name>
<dbReference type="InterPro" id="IPR036388">
    <property type="entry name" value="WH-like_DNA-bd_sf"/>
</dbReference>
<sequence length="233" mass="26235">MSDSLQLPVLRQVDRPSVADQVFGELHRQVLSLELKPGAKLSEVEVARQMGVSRQPVRDAFYRLSKLGFLLIRPQRATTVTLISSEAVMQARFIRTALEVETVRAGAKSLTDADLDVLRGVLERQKDAVAAGDRSAFHQLDDRFHKEICDRSGVGFAWDLILENKGHMDRVRMLSLAFASQTAFNDHVAIFNALKARDELQAAEAMRQHLSRIREQIDRIRADNHDFFAGDEA</sequence>
<evidence type="ECO:0000256" key="3">
    <source>
        <dbReference type="ARBA" id="ARBA00023163"/>
    </source>
</evidence>
<dbReference type="PANTHER" id="PTHR43537:SF6">
    <property type="entry name" value="HTH-TYPE TRANSCRIPTIONAL REPRESSOR RSPR"/>
    <property type="match status" value="1"/>
</dbReference>
<dbReference type="InterPro" id="IPR000524">
    <property type="entry name" value="Tscrpt_reg_HTH_GntR"/>
</dbReference>
<evidence type="ECO:0000256" key="1">
    <source>
        <dbReference type="ARBA" id="ARBA00023015"/>
    </source>
</evidence>
<dbReference type="InterPro" id="IPR011711">
    <property type="entry name" value="GntR_C"/>
</dbReference>
<evidence type="ECO:0000256" key="2">
    <source>
        <dbReference type="ARBA" id="ARBA00023125"/>
    </source>
</evidence>
<dbReference type="InterPro" id="IPR008920">
    <property type="entry name" value="TF_FadR/GntR_C"/>
</dbReference>
<proteinExistence type="predicted"/>
<dbReference type="KEGG" id="hdi:HDIA_4601"/>
<dbReference type="Gene3D" id="1.20.120.530">
    <property type="entry name" value="GntR ligand-binding domain-like"/>
    <property type="match status" value="1"/>
</dbReference>
<keyword evidence="1" id="KW-0805">Transcription regulation</keyword>
<organism evidence="5 6">
    <name type="scientific">Hartmannibacter diazotrophicus</name>
    <dbReference type="NCBI Taxonomy" id="1482074"/>
    <lineage>
        <taxon>Bacteria</taxon>
        <taxon>Pseudomonadati</taxon>
        <taxon>Pseudomonadota</taxon>
        <taxon>Alphaproteobacteria</taxon>
        <taxon>Hyphomicrobiales</taxon>
        <taxon>Pleomorphomonadaceae</taxon>
        <taxon>Hartmannibacter</taxon>
    </lineage>
</organism>
<evidence type="ECO:0000313" key="6">
    <source>
        <dbReference type="Proteomes" id="UP000223606"/>
    </source>
</evidence>
<keyword evidence="6" id="KW-1185">Reference proteome</keyword>
<dbReference type="RefSeq" id="WP_099558354.1">
    <property type="nucleotide sequence ID" value="NZ_LT960614.1"/>
</dbReference>
<accession>A0A2C9DCT9</accession>
<dbReference type="Gene3D" id="1.10.10.10">
    <property type="entry name" value="Winged helix-like DNA-binding domain superfamily/Winged helix DNA-binding domain"/>
    <property type="match status" value="1"/>
</dbReference>
<dbReference type="Pfam" id="PF07729">
    <property type="entry name" value="FCD"/>
    <property type="match status" value="1"/>
</dbReference>
<dbReference type="InterPro" id="IPR036390">
    <property type="entry name" value="WH_DNA-bd_sf"/>
</dbReference>
<dbReference type="SUPFAM" id="SSF48008">
    <property type="entry name" value="GntR ligand-binding domain-like"/>
    <property type="match status" value="1"/>
</dbReference>
<dbReference type="CDD" id="cd07377">
    <property type="entry name" value="WHTH_GntR"/>
    <property type="match status" value="1"/>
</dbReference>
<dbReference type="SMART" id="SM00345">
    <property type="entry name" value="HTH_GNTR"/>
    <property type="match status" value="1"/>
</dbReference>
<dbReference type="PANTHER" id="PTHR43537">
    <property type="entry name" value="TRANSCRIPTIONAL REGULATOR, GNTR FAMILY"/>
    <property type="match status" value="1"/>
</dbReference>
<dbReference type="PROSITE" id="PS50949">
    <property type="entry name" value="HTH_GNTR"/>
    <property type="match status" value="1"/>
</dbReference>
<dbReference type="SMART" id="SM00895">
    <property type="entry name" value="FCD"/>
    <property type="match status" value="1"/>
</dbReference>
<keyword evidence="2" id="KW-0238">DNA-binding</keyword>